<dbReference type="Gene3D" id="2.60.210.10">
    <property type="entry name" value="Apoptosis, Tumor Necrosis Factor Receptor Associated Protein 2, Chain A"/>
    <property type="match status" value="1"/>
</dbReference>
<dbReference type="Proteomes" id="UP000593572">
    <property type="component" value="Unassembled WGS sequence"/>
</dbReference>
<dbReference type="EMBL" id="JABEZX010000012">
    <property type="protein sequence ID" value="MBA0572771.1"/>
    <property type="molecule type" value="Genomic_DNA"/>
</dbReference>
<sequence length="201" mass="23422">HLLLYPGVEKGKEDPQVSFSLEFLSPKKLDKEIKAVVIFFLHDKVNNRYLSIQGPFLMEIFTANPFRFIFLDNDDLDTDVKRFSGEKKESKLSPIVSLGCFKDPSNGYLVDDQCAFGVEVFVVEDEGKTRASFRALIEERKKVYTWDIVDVKKFISEEPRSVYSEPFTFVSNPGEVYKWLVYFATHQSSIFFFSNYEFHLF</sequence>
<dbReference type="PANTHER" id="PTHR46162:SF40">
    <property type="entry name" value="TRAF-LIKE FAMILY PROTEIN"/>
    <property type="match status" value="1"/>
</dbReference>
<name>A0A7J8N726_9ROSI</name>
<dbReference type="AlphaFoldDB" id="A0A7J8N726"/>
<dbReference type="SUPFAM" id="SSF49599">
    <property type="entry name" value="TRAF domain-like"/>
    <property type="match status" value="1"/>
</dbReference>
<organism evidence="1 2">
    <name type="scientific">Gossypium lobatum</name>
    <dbReference type="NCBI Taxonomy" id="34289"/>
    <lineage>
        <taxon>Eukaryota</taxon>
        <taxon>Viridiplantae</taxon>
        <taxon>Streptophyta</taxon>
        <taxon>Embryophyta</taxon>
        <taxon>Tracheophyta</taxon>
        <taxon>Spermatophyta</taxon>
        <taxon>Magnoliopsida</taxon>
        <taxon>eudicotyledons</taxon>
        <taxon>Gunneridae</taxon>
        <taxon>Pentapetalae</taxon>
        <taxon>rosids</taxon>
        <taxon>malvids</taxon>
        <taxon>Malvales</taxon>
        <taxon>Malvaceae</taxon>
        <taxon>Malvoideae</taxon>
        <taxon>Gossypium</taxon>
    </lineage>
</organism>
<comment type="caution">
    <text evidence="1">The sequence shown here is derived from an EMBL/GenBank/DDBJ whole genome shotgun (WGS) entry which is preliminary data.</text>
</comment>
<feature type="non-terminal residue" evidence="1">
    <location>
        <position position="1"/>
    </location>
</feature>
<reference evidence="1 2" key="1">
    <citation type="journal article" date="2019" name="Genome Biol. Evol.">
        <title>Insights into the evolution of the New World diploid cottons (Gossypium, subgenus Houzingenia) based on genome sequencing.</title>
        <authorList>
            <person name="Grover C.E."/>
            <person name="Arick M.A. 2nd"/>
            <person name="Thrash A."/>
            <person name="Conover J.L."/>
            <person name="Sanders W.S."/>
            <person name="Peterson D.G."/>
            <person name="Frelichowski J.E."/>
            <person name="Scheffler J.A."/>
            <person name="Scheffler B.E."/>
            <person name="Wendel J.F."/>
        </authorList>
    </citation>
    <scope>NUCLEOTIDE SEQUENCE [LARGE SCALE GENOMIC DNA]</scope>
    <source>
        <strain evidence="1">157</strain>
        <tissue evidence="1">Leaf</tissue>
    </source>
</reference>
<protein>
    <submittedName>
        <fullName evidence="1">Uncharacterized protein</fullName>
    </submittedName>
</protein>
<dbReference type="PANTHER" id="PTHR46162">
    <property type="entry name" value="TRAF-LIKE FAMILY PROTEIN"/>
    <property type="match status" value="1"/>
</dbReference>
<evidence type="ECO:0000313" key="1">
    <source>
        <dbReference type="EMBL" id="MBA0572771.1"/>
    </source>
</evidence>
<gene>
    <name evidence="1" type="ORF">Golob_003092</name>
</gene>
<accession>A0A7J8N726</accession>
<proteinExistence type="predicted"/>
<keyword evidence="2" id="KW-1185">Reference proteome</keyword>
<evidence type="ECO:0000313" key="2">
    <source>
        <dbReference type="Proteomes" id="UP000593572"/>
    </source>
</evidence>
<dbReference type="InterPro" id="IPR008974">
    <property type="entry name" value="TRAF-like"/>
</dbReference>